<keyword evidence="2" id="KW-1003">Cell membrane</keyword>
<dbReference type="EMBL" id="AP024169">
    <property type="protein sequence ID" value="BCN28972.1"/>
    <property type="molecule type" value="Genomic_DNA"/>
</dbReference>
<evidence type="ECO:0000256" key="2">
    <source>
        <dbReference type="ARBA" id="ARBA00022475"/>
    </source>
</evidence>
<evidence type="ECO:0000256" key="6">
    <source>
        <dbReference type="RuleBase" id="RU363042"/>
    </source>
</evidence>
<comment type="subcellular location">
    <subcellularLocation>
        <location evidence="1 6">Cell membrane</location>
        <topology evidence="1 6">Multi-pass membrane protein</topology>
    </subcellularLocation>
</comment>
<accession>A0A7R7IAZ0</accession>
<comment type="similarity">
    <text evidence="6">Belongs to the LPG synthase family.</text>
</comment>
<gene>
    <name evidence="7" type="primary">mprF_1</name>
    <name evidence="6" type="synonym">mprF</name>
    <name evidence="7" type="ORF">bsdtb5_02670</name>
</gene>
<dbReference type="PANTHER" id="PTHR37693">
    <property type="entry name" value="PHOSPHATIDYLGLYCEROL LYSYLTRANSFERASE"/>
    <property type="match status" value="1"/>
</dbReference>
<dbReference type="PANTHER" id="PTHR37693:SF1">
    <property type="entry name" value="INTEGRAL MEMBRANE PROTEIN"/>
    <property type="match status" value="1"/>
</dbReference>
<proteinExistence type="inferred from homology"/>
<keyword evidence="6" id="KW-0046">Antibiotic resistance</keyword>
<dbReference type="AlphaFoldDB" id="A0A7R7IAZ0"/>
<keyword evidence="6" id="KW-0443">Lipid metabolism</keyword>
<feature type="transmembrane region" description="Helical" evidence="6">
    <location>
        <begin position="123"/>
        <end position="146"/>
    </location>
</feature>
<dbReference type="Pfam" id="PF03706">
    <property type="entry name" value="LPG_synthase_TM"/>
    <property type="match status" value="1"/>
</dbReference>
<dbReference type="KEGG" id="ahb:bsdtb5_02670"/>
<keyword evidence="5 6" id="KW-0472">Membrane</keyword>
<evidence type="ECO:0000313" key="7">
    <source>
        <dbReference type="EMBL" id="BCN28972.1"/>
    </source>
</evidence>
<dbReference type="EC" id="2.3.2.3" evidence="6"/>
<comment type="function">
    <text evidence="6">Catalyzes the transfer of a lysyl group from L-lysyl-tRNA(Lys) to membrane-bound phosphatidylglycerol (PG), which produces lysylphosphatidylglycerol (LPG), a major component of the bacterial membrane with a positive net charge. LPG synthesis contributes to bacterial virulence as it is involved in the resistance mechanism against cationic antimicrobial peptides (CAMP) produces by the host's immune system (defensins, cathelicidins) and by the competing microorganisms.</text>
</comment>
<dbReference type="GO" id="GO:0050071">
    <property type="term" value="F:phosphatidylglycerol lysyltransferase activity"/>
    <property type="evidence" value="ECO:0007669"/>
    <property type="project" value="UniProtKB-EC"/>
</dbReference>
<name>A0A7R7IAZ0_9FIRM</name>
<feature type="transmembrane region" description="Helical" evidence="6">
    <location>
        <begin position="314"/>
        <end position="331"/>
    </location>
</feature>
<keyword evidence="6 7" id="KW-0808">Transferase</keyword>
<dbReference type="NCBIfam" id="TIGR00374">
    <property type="entry name" value="flippase-like domain"/>
    <property type="match status" value="1"/>
</dbReference>
<feature type="transmembrane region" description="Helical" evidence="6">
    <location>
        <begin position="228"/>
        <end position="249"/>
    </location>
</feature>
<keyword evidence="4 6" id="KW-1133">Transmembrane helix</keyword>
<feature type="transmembrane region" description="Helical" evidence="6">
    <location>
        <begin position="255"/>
        <end position="277"/>
    </location>
</feature>
<feature type="transmembrane region" description="Helical" evidence="6">
    <location>
        <begin position="289"/>
        <end position="308"/>
    </location>
</feature>
<evidence type="ECO:0000256" key="4">
    <source>
        <dbReference type="ARBA" id="ARBA00022989"/>
    </source>
</evidence>
<reference evidence="7 8" key="1">
    <citation type="submission" date="2020-11" db="EMBL/GenBank/DDBJ databases">
        <title>Draft genome sequencing of a Lachnospiraceae strain isolated from anoxic soil subjected to BSD treatment.</title>
        <authorList>
            <person name="Uek A."/>
            <person name="Tonouchi A."/>
        </authorList>
    </citation>
    <scope>NUCLEOTIDE SEQUENCE [LARGE SCALE GENOMIC DNA]</scope>
    <source>
        <strain evidence="7 8">TB5</strain>
    </source>
</reference>
<feature type="transmembrane region" description="Helical" evidence="6">
    <location>
        <begin position="152"/>
        <end position="176"/>
    </location>
</feature>
<keyword evidence="3 6" id="KW-0812">Transmembrane</keyword>
<dbReference type="GO" id="GO:0005886">
    <property type="term" value="C:plasma membrane"/>
    <property type="evidence" value="ECO:0007669"/>
    <property type="project" value="UniProtKB-SubCell"/>
</dbReference>
<dbReference type="Proteomes" id="UP000595897">
    <property type="component" value="Chromosome"/>
</dbReference>
<feature type="transmembrane region" description="Helical" evidence="6">
    <location>
        <begin position="44"/>
        <end position="61"/>
    </location>
</feature>
<dbReference type="GO" id="GO:0046677">
    <property type="term" value="P:response to antibiotic"/>
    <property type="evidence" value="ECO:0007669"/>
    <property type="project" value="UniProtKB-KW"/>
</dbReference>
<keyword evidence="8" id="KW-1185">Reference proteome</keyword>
<feature type="transmembrane region" description="Helical" evidence="6">
    <location>
        <begin position="7"/>
        <end position="24"/>
    </location>
</feature>
<evidence type="ECO:0000256" key="1">
    <source>
        <dbReference type="ARBA" id="ARBA00004651"/>
    </source>
</evidence>
<evidence type="ECO:0000256" key="3">
    <source>
        <dbReference type="ARBA" id="ARBA00022692"/>
    </source>
</evidence>
<dbReference type="RefSeq" id="WP_271714272.1">
    <property type="nucleotide sequence ID" value="NZ_AP024169.1"/>
</dbReference>
<sequence>MKNNKINALIIIGSFVLLIGYLLLMDNPKDLLNAFMSAQFEHLLLALACICLYWLLESLILKNISRTQSKKLSTFACLRTTMVGQLFNCITPFQSGGQPVQAMLLAKYDVPIGEASCILLTKFIVYQTILTFYSFFVLLFRLQFFVTHVSGFTLLVLVGFLIHILVVAFLIGIGFFPNSTKKILIKIIHFLHKIKVIKNITKTINKLDNELDGFYSNFKILKKNLKTLLLPSILTVLQLTAFFVIPYFVCFSLGVTNISLFDVICASAFVLMITSFIPTPGGFGGAEGSFYLIFRVFFPKVALLAIAIILWRVFTFYLPIIVGIFFTKILYRSKEDKASIV</sequence>
<protein>
    <recommendedName>
        <fullName evidence="6">Phosphatidylglycerol lysyltransferase</fullName>
        <ecNumber evidence="6">2.3.2.3</ecNumber>
    </recommendedName>
    <alternativeName>
        <fullName evidence="6">Lysylphosphatidylglycerol synthase</fullName>
    </alternativeName>
</protein>
<dbReference type="GO" id="GO:0006629">
    <property type="term" value="P:lipid metabolic process"/>
    <property type="evidence" value="ECO:0007669"/>
    <property type="project" value="UniProtKB-KW"/>
</dbReference>
<dbReference type="InterPro" id="IPR022791">
    <property type="entry name" value="L-PG_synthase/AglD"/>
</dbReference>
<organism evidence="7 8">
    <name type="scientific">Anaeromicropila herbilytica</name>
    <dbReference type="NCBI Taxonomy" id="2785025"/>
    <lineage>
        <taxon>Bacteria</taxon>
        <taxon>Bacillati</taxon>
        <taxon>Bacillota</taxon>
        <taxon>Clostridia</taxon>
        <taxon>Lachnospirales</taxon>
        <taxon>Lachnospiraceae</taxon>
        <taxon>Anaeromicropila</taxon>
    </lineage>
</organism>
<comment type="catalytic activity">
    <reaction evidence="6">
        <text>L-lysyl-tRNA(Lys) + a 1,2-diacyl-sn-glycero-3-phospho-(1'-sn-glycerol) = a 1,2-diacyl-sn-glycero-3-phospho-1'-(3'-O-L-lysyl)-sn-glycerol + tRNA(Lys)</text>
        <dbReference type="Rhea" id="RHEA:10668"/>
        <dbReference type="Rhea" id="RHEA-COMP:9696"/>
        <dbReference type="Rhea" id="RHEA-COMP:9697"/>
        <dbReference type="ChEBI" id="CHEBI:64716"/>
        <dbReference type="ChEBI" id="CHEBI:75792"/>
        <dbReference type="ChEBI" id="CHEBI:78442"/>
        <dbReference type="ChEBI" id="CHEBI:78529"/>
        <dbReference type="EC" id="2.3.2.3"/>
    </reaction>
</comment>
<evidence type="ECO:0000313" key="8">
    <source>
        <dbReference type="Proteomes" id="UP000595897"/>
    </source>
</evidence>
<evidence type="ECO:0000256" key="5">
    <source>
        <dbReference type="ARBA" id="ARBA00023136"/>
    </source>
</evidence>